<feature type="region of interest" description="Disordered" evidence="2">
    <location>
        <begin position="255"/>
        <end position="274"/>
    </location>
</feature>
<keyword evidence="3" id="KW-0812">Transmembrane</keyword>
<feature type="transmembrane region" description="Helical" evidence="3">
    <location>
        <begin position="118"/>
        <end position="138"/>
    </location>
</feature>
<feature type="transmembrane region" description="Helical" evidence="3">
    <location>
        <begin position="334"/>
        <end position="354"/>
    </location>
</feature>
<keyword evidence="4" id="KW-1185">Reference proteome</keyword>
<organism evidence="4 5">
    <name type="scientific">Dermatophagoides pteronyssinus</name>
    <name type="common">European house dust mite</name>
    <dbReference type="NCBI Taxonomy" id="6956"/>
    <lineage>
        <taxon>Eukaryota</taxon>
        <taxon>Metazoa</taxon>
        <taxon>Ecdysozoa</taxon>
        <taxon>Arthropoda</taxon>
        <taxon>Chelicerata</taxon>
        <taxon>Arachnida</taxon>
        <taxon>Acari</taxon>
        <taxon>Acariformes</taxon>
        <taxon>Sarcoptiformes</taxon>
        <taxon>Astigmata</taxon>
        <taxon>Psoroptidia</taxon>
        <taxon>Analgoidea</taxon>
        <taxon>Pyroglyphidae</taxon>
        <taxon>Dermatophagoidinae</taxon>
        <taxon>Dermatophagoides</taxon>
    </lineage>
</organism>
<feature type="transmembrane region" description="Helical" evidence="3">
    <location>
        <begin position="410"/>
        <end position="432"/>
    </location>
</feature>
<name>A0A6P6XU15_DERPT</name>
<feature type="transmembrane region" description="Helical" evidence="3">
    <location>
        <begin position="486"/>
        <end position="507"/>
    </location>
</feature>
<keyword evidence="3" id="KW-0472">Membrane</keyword>
<protein>
    <submittedName>
        <fullName evidence="5">Major facilitator superfamily domain-containing protein 12-like isoform X1</fullName>
    </submittedName>
</protein>
<feature type="transmembrane region" description="Helical" evidence="3">
    <location>
        <begin position="444"/>
        <end position="466"/>
    </location>
</feature>
<feature type="transmembrane region" description="Helical" evidence="3">
    <location>
        <begin position="190"/>
        <end position="210"/>
    </location>
</feature>
<feature type="transmembrane region" description="Helical" evidence="3">
    <location>
        <begin position="231"/>
        <end position="250"/>
    </location>
</feature>
<evidence type="ECO:0000256" key="2">
    <source>
        <dbReference type="SAM" id="MobiDB-lite"/>
    </source>
</evidence>
<dbReference type="SUPFAM" id="SSF103473">
    <property type="entry name" value="MFS general substrate transporter"/>
    <property type="match status" value="1"/>
</dbReference>
<proteinExistence type="inferred from homology"/>
<accession>A0A6P6XU15</accession>
<dbReference type="OMA" id="GLYTAWM"/>
<dbReference type="InterPro" id="IPR039672">
    <property type="entry name" value="MFS_2"/>
</dbReference>
<feature type="transmembrane region" description="Helical" evidence="3">
    <location>
        <begin position="51"/>
        <end position="71"/>
    </location>
</feature>
<feature type="transmembrane region" description="Helical" evidence="3">
    <location>
        <begin position="150"/>
        <end position="170"/>
    </location>
</feature>
<feature type="compositionally biased region" description="Polar residues" evidence="2">
    <location>
        <begin position="1"/>
        <end position="10"/>
    </location>
</feature>
<gene>
    <name evidence="5" type="primary">LOC113789990</name>
</gene>
<dbReference type="Proteomes" id="UP000515146">
    <property type="component" value="Unplaced"/>
</dbReference>
<dbReference type="InParanoid" id="A0A6P6XU15"/>
<dbReference type="OrthoDB" id="1730117at2759"/>
<dbReference type="GO" id="GO:0008643">
    <property type="term" value="P:carbohydrate transport"/>
    <property type="evidence" value="ECO:0007669"/>
    <property type="project" value="InterPro"/>
</dbReference>
<keyword evidence="3" id="KW-1133">Transmembrane helix</keyword>
<dbReference type="AlphaFoldDB" id="A0A6P6XU15"/>
<evidence type="ECO:0000256" key="1">
    <source>
        <dbReference type="ARBA" id="ARBA00008335"/>
    </source>
</evidence>
<dbReference type="PANTHER" id="PTHR11328:SF28">
    <property type="entry name" value="MAJOR FACILITATOR SUPERFAMILY DOMAIN-CONTAINING PROTEIN 12"/>
    <property type="match status" value="1"/>
</dbReference>
<dbReference type="InterPro" id="IPR036259">
    <property type="entry name" value="MFS_trans_sf"/>
</dbReference>
<dbReference type="RefSeq" id="XP_027195394.1">
    <property type="nucleotide sequence ID" value="XM_027339593.1"/>
</dbReference>
<dbReference type="Pfam" id="PF13347">
    <property type="entry name" value="MFS_2"/>
    <property type="match status" value="1"/>
</dbReference>
<evidence type="ECO:0000313" key="5">
    <source>
        <dbReference type="RefSeq" id="XP_027195394.1"/>
    </source>
</evidence>
<evidence type="ECO:0000256" key="3">
    <source>
        <dbReference type="SAM" id="Phobius"/>
    </source>
</evidence>
<dbReference type="Gene3D" id="1.20.1250.20">
    <property type="entry name" value="MFS general substrate transporter like domains"/>
    <property type="match status" value="2"/>
</dbReference>
<dbReference type="CDD" id="cd17491">
    <property type="entry name" value="MFS_MFSD12"/>
    <property type="match status" value="1"/>
</dbReference>
<evidence type="ECO:0000313" key="4">
    <source>
        <dbReference type="Proteomes" id="UP000515146"/>
    </source>
</evidence>
<dbReference type="FunFam" id="1.20.1250.20:FF:000431">
    <property type="entry name" value="Predicted protein"/>
    <property type="match status" value="1"/>
</dbReference>
<dbReference type="PANTHER" id="PTHR11328">
    <property type="entry name" value="MAJOR FACILITATOR SUPERFAMILY DOMAIN-CONTAINING PROTEIN"/>
    <property type="match status" value="1"/>
</dbReference>
<dbReference type="GO" id="GO:0005886">
    <property type="term" value="C:plasma membrane"/>
    <property type="evidence" value="ECO:0007669"/>
    <property type="project" value="TreeGrafter"/>
</dbReference>
<feature type="region of interest" description="Disordered" evidence="2">
    <location>
        <begin position="1"/>
        <end position="34"/>
    </location>
</feature>
<sequence length="565" mass="63446">MNNSSSTNLADNEENKMADNPSTTTSTTTEEDRGGHHLSLIQKLAISMGHVFNDLCAAFWFTYLLIFMHFVNQFNSNTSGTLMLVGQVADGLATPFVGIECDRRLDWFFCKYGRRKCWHLIGTLCVFLSFPFLFNQCIGCANSPENSQMIYYAAFITIFQFGWASVQISHLSLIPASTPSSSERIELNSYRYAFTVFANIAVYILMWLLLKTNDEEDGSQISPNDASTFRNVAFIIIAIGSVFSLIFHLGTRERNTDNDDEIRDQEQQQQVSTISTNEKSVECRVTVWHGWFQQIRFYKVALLYMGTRLTINLTQVYIPNYLQETLRLPKKSVAYIPLVTYTSGFVSSFLLKYINQKLGKKVNNNNKMANRLIKVYNLQQITFLIGAILSLGACTWIYFGTNEGFKQWGIFIVSIIIGASNSIMLITSLGITNDLIGKNTASGSFVFGAMSFVDKVSNGLAVWLIEHFKPCATFSCIICDYYYRDILTFVCGGATALAIASLALMLMDKKKKLSLMNEHPTSTTIAAATIIDPNLTPISGENIIDDDDEPNLLTPLLNNNRSTRR</sequence>
<dbReference type="GO" id="GO:0015293">
    <property type="term" value="F:symporter activity"/>
    <property type="evidence" value="ECO:0007669"/>
    <property type="project" value="InterPro"/>
</dbReference>
<comment type="similarity">
    <text evidence="1">Belongs to the major facilitator superfamily.</text>
</comment>
<dbReference type="KEGG" id="dpte:113789990"/>
<feature type="transmembrane region" description="Helical" evidence="3">
    <location>
        <begin position="375"/>
        <end position="398"/>
    </location>
</feature>
<reference evidence="5" key="1">
    <citation type="submission" date="2025-08" db="UniProtKB">
        <authorList>
            <consortium name="RefSeq"/>
        </authorList>
    </citation>
    <scope>IDENTIFICATION</scope>
    <source>
        <strain evidence="5">Airmid</strain>
    </source>
</reference>